<feature type="region of interest" description="Disordered" evidence="1">
    <location>
        <begin position="196"/>
        <end position="312"/>
    </location>
</feature>
<dbReference type="EMBL" id="KZ288193">
    <property type="protein sequence ID" value="PBC34102.1"/>
    <property type="molecule type" value="Genomic_DNA"/>
</dbReference>
<keyword evidence="3" id="KW-1185">Reference proteome</keyword>
<name>A0A2A3ES51_APICC</name>
<feature type="region of interest" description="Disordered" evidence="1">
    <location>
        <begin position="483"/>
        <end position="504"/>
    </location>
</feature>
<feature type="compositionally biased region" description="Basic and acidic residues" evidence="1">
    <location>
        <begin position="857"/>
        <end position="884"/>
    </location>
</feature>
<feature type="compositionally biased region" description="Polar residues" evidence="1">
    <location>
        <begin position="1"/>
        <end position="11"/>
    </location>
</feature>
<proteinExistence type="predicted"/>
<gene>
    <name evidence="2" type="ORF">APICC_09926</name>
</gene>
<feature type="compositionally biased region" description="Acidic residues" evidence="1">
    <location>
        <begin position="913"/>
        <end position="922"/>
    </location>
</feature>
<feature type="compositionally biased region" description="Basic and acidic residues" evidence="1">
    <location>
        <begin position="895"/>
        <end position="912"/>
    </location>
</feature>
<reference evidence="2 3" key="1">
    <citation type="submission" date="2014-07" db="EMBL/GenBank/DDBJ databases">
        <title>Genomic and transcriptomic analysis on Apis cerana provide comprehensive insights into honey bee biology.</title>
        <authorList>
            <person name="Diao Q."/>
            <person name="Sun L."/>
            <person name="Zheng H."/>
            <person name="Zheng H."/>
            <person name="Xu S."/>
            <person name="Wang S."/>
            <person name="Zeng Z."/>
            <person name="Hu F."/>
            <person name="Su S."/>
            <person name="Wu J."/>
        </authorList>
    </citation>
    <scope>NUCLEOTIDE SEQUENCE [LARGE SCALE GENOMIC DNA]</scope>
    <source>
        <tissue evidence="2">Pupae without intestine</tissue>
    </source>
</reference>
<feature type="compositionally biased region" description="Basic and acidic residues" evidence="1">
    <location>
        <begin position="483"/>
        <end position="501"/>
    </location>
</feature>
<evidence type="ECO:0000313" key="2">
    <source>
        <dbReference type="EMBL" id="PBC34102.1"/>
    </source>
</evidence>
<feature type="region of interest" description="Disordered" evidence="1">
    <location>
        <begin position="155"/>
        <end position="177"/>
    </location>
</feature>
<dbReference type="STRING" id="94128.A0A2A3ES51"/>
<evidence type="ECO:0000313" key="3">
    <source>
        <dbReference type="Proteomes" id="UP000242457"/>
    </source>
</evidence>
<dbReference type="Proteomes" id="UP000242457">
    <property type="component" value="Unassembled WGS sequence"/>
</dbReference>
<sequence length="1009" mass="114408">MQNAAASTTEARSVDDNRASNTNVDPTKPYLGRDRPVYNPLNFVPNVDVVKSQNALNSKLHAVEPLQQNLNLVPLLPGGNFFKPSFSAQSELLVKPKLNSDLQAYAEQMFKESLKTIYNTQKWNNDRKTGLYNRYNITDSDIARLKNELQRLKASLDSRKKKNHDADPSETKVRTTELANRKPDELMAALEQMLKKNPSDSLHNFHGTNKPHRHRRPNEKDNYSLGTTGDLRENKYEFLTPPQLNSHRGKNHFQTVDKPGKKRPGSSRYKSYNHQNHHHSHHHHHQHHHGPRSHPRSNSKAGGIEASGSNIEPVRVDGLSKYGNIHDSRQFRKGSPFDSHLGSTSPFSREKISHFSKTGLKGVEKGKESAYNNPKMHNFYGMLMKNKQLPGGDTPNYFRDKDQLKQFFETEKQRMQQKFYDDALRDYFKKMSDLGYTGISNSRISSPEKRKIIFTVLLISALNSATGVEFFSASFARPRRGIVETSHDDDKPRSIDVEKSSPRSNYKNAKIVKEPPPIGSTDPPMYGDIFKQSSPYIIPPFQTQNVPFLPYSDNLFTISAGYKIGNDDNFGKPVNQAKIYNQNVAAGTKLQIPVYKTNYPAKSSETYAPVFQNKKASVSLVLVQFAEPARFEANGGRQSVQFRGSGDARKGKHRSATGLPFSVAFPSYLSNLQNQLVLKPTVEDNQFNFGEAETPEKVNTVQQLGSHFLSPFLSFQGQVIPISTVANNAPFPRYKGAAIQVYPTVAGFSTTAYQPLQAQQQFQFGHGIVQPVDNSGRPPSPSQEIRSDVEIIDEKKPRPPPRSDDDNGDRADDDDHDYAPPERQYEANSQDDDYEVKSFKAPPAEGDFKPSTSFPFKEYDEKFGRYSNRDKIEGDEKSVSKNRDYSSSGDDDDESSARYRSEDTSSKAFYDRQEEEEGEYDDVDKPRDYERRRTKEEKDSEDEEFDASYKAKLSKQRGRNIYEVEDPSSEGSQRNFRYYKDTGGYSSVPETKVYEGGFGYKIFGRRAVL</sequence>
<dbReference type="OrthoDB" id="7669618at2759"/>
<protein>
    <submittedName>
        <fullName evidence="2">Uncharacterized protein</fullName>
    </submittedName>
</protein>
<feature type="compositionally biased region" description="Basic and acidic residues" evidence="1">
    <location>
        <begin position="785"/>
        <end position="810"/>
    </location>
</feature>
<accession>A0A2A3ES51</accession>
<organism evidence="2 3">
    <name type="scientific">Apis cerana cerana</name>
    <name type="common">Oriental honeybee</name>
    <dbReference type="NCBI Taxonomy" id="94128"/>
    <lineage>
        <taxon>Eukaryota</taxon>
        <taxon>Metazoa</taxon>
        <taxon>Ecdysozoa</taxon>
        <taxon>Arthropoda</taxon>
        <taxon>Hexapoda</taxon>
        <taxon>Insecta</taxon>
        <taxon>Pterygota</taxon>
        <taxon>Neoptera</taxon>
        <taxon>Endopterygota</taxon>
        <taxon>Hymenoptera</taxon>
        <taxon>Apocrita</taxon>
        <taxon>Aculeata</taxon>
        <taxon>Apoidea</taxon>
        <taxon>Anthophila</taxon>
        <taxon>Apidae</taxon>
        <taxon>Apis</taxon>
    </lineage>
</organism>
<feature type="region of interest" description="Disordered" evidence="1">
    <location>
        <begin position="327"/>
        <end position="348"/>
    </location>
</feature>
<feature type="compositionally biased region" description="Basic residues" evidence="1">
    <location>
        <begin position="275"/>
        <end position="297"/>
    </location>
</feature>
<dbReference type="AlphaFoldDB" id="A0A2A3ES51"/>
<evidence type="ECO:0000256" key="1">
    <source>
        <dbReference type="SAM" id="MobiDB-lite"/>
    </source>
</evidence>
<feature type="region of interest" description="Disordered" evidence="1">
    <location>
        <begin position="1"/>
        <end position="35"/>
    </location>
</feature>
<feature type="region of interest" description="Disordered" evidence="1">
    <location>
        <begin position="768"/>
        <end position="985"/>
    </location>
</feature>
<feature type="compositionally biased region" description="Basic and acidic residues" evidence="1">
    <location>
        <begin position="923"/>
        <end position="938"/>
    </location>
</feature>